<dbReference type="Proteomes" id="UP000703269">
    <property type="component" value="Unassembled WGS sequence"/>
</dbReference>
<proteinExistence type="predicted"/>
<accession>A0A9P3GHK0</accession>
<dbReference type="EMBL" id="BPQB01000044">
    <property type="protein sequence ID" value="GJE94921.1"/>
    <property type="molecule type" value="Genomic_DNA"/>
</dbReference>
<keyword evidence="2" id="KW-1185">Reference proteome</keyword>
<gene>
    <name evidence="1" type="ORF">PsYK624_110970</name>
</gene>
<reference evidence="1 2" key="1">
    <citation type="submission" date="2021-08" db="EMBL/GenBank/DDBJ databases">
        <title>Draft Genome Sequence of Phanerochaete sordida strain YK-624.</title>
        <authorList>
            <person name="Mori T."/>
            <person name="Dohra H."/>
            <person name="Suzuki T."/>
            <person name="Kawagishi H."/>
            <person name="Hirai H."/>
        </authorList>
    </citation>
    <scope>NUCLEOTIDE SEQUENCE [LARGE SCALE GENOMIC DNA]</scope>
    <source>
        <strain evidence="1 2">YK-624</strain>
    </source>
</reference>
<evidence type="ECO:0000313" key="1">
    <source>
        <dbReference type="EMBL" id="GJE94921.1"/>
    </source>
</evidence>
<protein>
    <submittedName>
        <fullName evidence="1">Uncharacterized protein</fullName>
    </submittedName>
</protein>
<name>A0A9P3GHK0_9APHY</name>
<dbReference type="AlphaFoldDB" id="A0A9P3GHK0"/>
<organism evidence="1 2">
    <name type="scientific">Phanerochaete sordida</name>
    <dbReference type="NCBI Taxonomy" id="48140"/>
    <lineage>
        <taxon>Eukaryota</taxon>
        <taxon>Fungi</taxon>
        <taxon>Dikarya</taxon>
        <taxon>Basidiomycota</taxon>
        <taxon>Agaricomycotina</taxon>
        <taxon>Agaricomycetes</taxon>
        <taxon>Polyporales</taxon>
        <taxon>Phanerochaetaceae</taxon>
        <taxon>Phanerochaete</taxon>
    </lineage>
</organism>
<sequence>MPAYIRTDKVRSSSHNYSSLALRCRTDGVREGLAEHICSQSFFMLPRKTGRRYCDLNFAPCALYSEQRPTIFGRGFAMRGFNRFGTAGASPSQYTEHPLSTKPCRYTAMR</sequence>
<evidence type="ECO:0000313" key="2">
    <source>
        <dbReference type="Proteomes" id="UP000703269"/>
    </source>
</evidence>
<comment type="caution">
    <text evidence="1">The sequence shown here is derived from an EMBL/GenBank/DDBJ whole genome shotgun (WGS) entry which is preliminary data.</text>
</comment>